<sequence>MKKRWFLYAITGLCALGLSACSHEQQTDTESTTTTTSQMTESTARYTMKVKENGTNDQVLITMDHNENKEQTVLGDQDFEGYLLLQDVSLKDKQGNPLTGDALKAGNQLTVTLTEAPIIARSLPPKIAGASIKSIVLN</sequence>
<proteinExistence type="predicted"/>
<dbReference type="RefSeq" id="WP_016186358.1">
    <property type="nucleotide sequence ID" value="NZ_ASWO01000007.1"/>
</dbReference>
<protein>
    <recommendedName>
        <fullName evidence="4">Lipoprotein</fullName>
    </recommendedName>
</protein>
<dbReference type="STRING" id="1140003.OMY_01926"/>
<organism evidence="2 3">
    <name type="scientific">Enterococcus sulfureus ATCC 49903</name>
    <dbReference type="NCBI Taxonomy" id="1140003"/>
    <lineage>
        <taxon>Bacteria</taxon>
        <taxon>Bacillati</taxon>
        <taxon>Bacillota</taxon>
        <taxon>Bacilli</taxon>
        <taxon>Lactobacillales</taxon>
        <taxon>Enterococcaceae</taxon>
        <taxon>Enterococcus</taxon>
    </lineage>
</organism>
<evidence type="ECO:0000313" key="3">
    <source>
        <dbReference type="Proteomes" id="UP000015961"/>
    </source>
</evidence>
<dbReference type="AlphaFoldDB" id="S0NP69"/>
<reference evidence="2 3" key="1">
    <citation type="submission" date="2013-03" db="EMBL/GenBank/DDBJ databases">
        <title>The Genome Sequence of Enterococcus sulfureus ATCC_49903 (PacBio/Illumina hybrid assembly).</title>
        <authorList>
            <consortium name="The Broad Institute Genomics Platform"/>
            <consortium name="The Broad Institute Genome Sequencing Center for Infectious Disease"/>
            <person name="Earl A."/>
            <person name="Russ C."/>
            <person name="Gilmore M."/>
            <person name="Surin D."/>
            <person name="Walker B."/>
            <person name="Young S."/>
            <person name="Zeng Q."/>
            <person name="Gargeya S."/>
            <person name="Fitzgerald M."/>
            <person name="Haas B."/>
            <person name="Abouelleil A."/>
            <person name="Allen A.W."/>
            <person name="Alvarado L."/>
            <person name="Arachchi H.M."/>
            <person name="Berlin A.M."/>
            <person name="Chapman S.B."/>
            <person name="Gainer-Dewar J."/>
            <person name="Goldberg J."/>
            <person name="Griggs A."/>
            <person name="Gujja S."/>
            <person name="Hansen M."/>
            <person name="Howarth C."/>
            <person name="Imamovic A."/>
            <person name="Ireland A."/>
            <person name="Larimer J."/>
            <person name="McCowan C."/>
            <person name="Murphy C."/>
            <person name="Pearson M."/>
            <person name="Poon T.W."/>
            <person name="Priest M."/>
            <person name="Roberts A."/>
            <person name="Saif S."/>
            <person name="Shea T."/>
            <person name="Sisk P."/>
            <person name="Sykes S."/>
            <person name="Wortman J."/>
            <person name="Nusbaum C."/>
            <person name="Birren B."/>
        </authorList>
    </citation>
    <scope>NUCLEOTIDE SEQUENCE [LARGE SCALE GENOMIC DNA]</scope>
    <source>
        <strain evidence="2 3">ATCC 49903</strain>
    </source>
</reference>
<dbReference type="PATRIC" id="fig|1140003.3.peg.1857"/>
<accession>S0NP69</accession>
<gene>
    <name evidence="2" type="ORF">I573_02157</name>
</gene>
<name>S0NP69_9ENTE</name>
<comment type="caution">
    <text evidence="2">The sequence shown here is derived from an EMBL/GenBank/DDBJ whole genome shotgun (WGS) entry which is preliminary data.</text>
</comment>
<feature type="signal peptide" evidence="1">
    <location>
        <begin position="1"/>
        <end position="24"/>
    </location>
</feature>
<dbReference type="PROSITE" id="PS51257">
    <property type="entry name" value="PROKAR_LIPOPROTEIN"/>
    <property type="match status" value="1"/>
</dbReference>
<evidence type="ECO:0000256" key="1">
    <source>
        <dbReference type="SAM" id="SignalP"/>
    </source>
</evidence>
<dbReference type="EMBL" id="ASWO01000007">
    <property type="protein sequence ID" value="EOT83044.1"/>
    <property type="molecule type" value="Genomic_DNA"/>
</dbReference>
<keyword evidence="1" id="KW-0732">Signal</keyword>
<dbReference type="Proteomes" id="UP000015961">
    <property type="component" value="Unassembled WGS sequence"/>
</dbReference>
<evidence type="ECO:0008006" key="4">
    <source>
        <dbReference type="Google" id="ProtNLM"/>
    </source>
</evidence>
<keyword evidence="3" id="KW-1185">Reference proteome</keyword>
<evidence type="ECO:0000313" key="2">
    <source>
        <dbReference type="EMBL" id="EOT83044.1"/>
    </source>
</evidence>
<feature type="chain" id="PRO_5039000134" description="Lipoprotein" evidence="1">
    <location>
        <begin position="25"/>
        <end position="138"/>
    </location>
</feature>